<gene>
    <name evidence="1" type="ORF">ILYODFUR_032419</name>
</gene>
<accession>A0ABV0V805</accession>
<reference evidence="1 2" key="1">
    <citation type="submission" date="2021-06" db="EMBL/GenBank/DDBJ databases">
        <authorList>
            <person name="Palmer J.M."/>
        </authorList>
    </citation>
    <scope>NUCLEOTIDE SEQUENCE [LARGE SCALE GENOMIC DNA]</scope>
    <source>
        <strain evidence="2">if_2019</strain>
        <tissue evidence="1">Muscle</tissue>
    </source>
</reference>
<dbReference type="Proteomes" id="UP001482620">
    <property type="component" value="Unassembled WGS sequence"/>
</dbReference>
<comment type="caution">
    <text evidence="1">The sequence shown here is derived from an EMBL/GenBank/DDBJ whole genome shotgun (WGS) entry which is preliminary data.</text>
</comment>
<protein>
    <submittedName>
        <fullName evidence="1">Uncharacterized protein</fullName>
    </submittedName>
</protein>
<organism evidence="1 2">
    <name type="scientific">Ilyodon furcidens</name>
    <name type="common">goldbreast splitfin</name>
    <dbReference type="NCBI Taxonomy" id="33524"/>
    <lineage>
        <taxon>Eukaryota</taxon>
        <taxon>Metazoa</taxon>
        <taxon>Chordata</taxon>
        <taxon>Craniata</taxon>
        <taxon>Vertebrata</taxon>
        <taxon>Euteleostomi</taxon>
        <taxon>Actinopterygii</taxon>
        <taxon>Neopterygii</taxon>
        <taxon>Teleostei</taxon>
        <taxon>Neoteleostei</taxon>
        <taxon>Acanthomorphata</taxon>
        <taxon>Ovalentaria</taxon>
        <taxon>Atherinomorphae</taxon>
        <taxon>Cyprinodontiformes</taxon>
        <taxon>Goodeidae</taxon>
        <taxon>Ilyodon</taxon>
    </lineage>
</organism>
<name>A0ABV0V805_9TELE</name>
<evidence type="ECO:0000313" key="2">
    <source>
        <dbReference type="Proteomes" id="UP001482620"/>
    </source>
</evidence>
<proteinExistence type="predicted"/>
<dbReference type="EMBL" id="JAHRIQ010097949">
    <property type="protein sequence ID" value="MEQ2253471.1"/>
    <property type="molecule type" value="Genomic_DNA"/>
</dbReference>
<keyword evidence="2" id="KW-1185">Reference proteome</keyword>
<sequence length="86" mass="9329">MFLRGTNLRESVDAPVTGACTGVEILEPRTLSGAADRSTQLSALRWEFVEEDGEAQIISDVRDSPTCGSLELLQSFLFRPVSSGLQ</sequence>
<evidence type="ECO:0000313" key="1">
    <source>
        <dbReference type="EMBL" id="MEQ2253471.1"/>
    </source>
</evidence>